<dbReference type="InterPro" id="IPR014189">
    <property type="entry name" value="Quinone_OxRdtase_PIG3"/>
</dbReference>
<dbReference type="PANTHER" id="PTHR48106">
    <property type="entry name" value="QUINONE OXIDOREDUCTASE PIG3-RELATED"/>
    <property type="match status" value="1"/>
</dbReference>
<feature type="domain" description="Enoyl reductase (ER)" evidence="3">
    <location>
        <begin position="14"/>
        <end position="331"/>
    </location>
</feature>
<protein>
    <submittedName>
        <fullName evidence="4">Quinone oxidoreductase, putative</fullName>
    </submittedName>
</protein>
<dbReference type="PANTHER" id="PTHR48106:SF18">
    <property type="entry name" value="QUINONE OXIDOREDUCTASE PIG3"/>
    <property type="match status" value="1"/>
</dbReference>
<keyword evidence="1" id="KW-0521">NADP</keyword>
<dbReference type="InterPro" id="IPR036291">
    <property type="entry name" value="NAD(P)-bd_dom_sf"/>
</dbReference>
<evidence type="ECO:0000259" key="3">
    <source>
        <dbReference type="SMART" id="SM00829"/>
    </source>
</evidence>
<gene>
    <name evidence="4" type="ORF">TSTA_070230</name>
</gene>
<dbReference type="AlphaFoldDB" id="B8LTL8"/>
<dbReference type="GO" id="GO:0070402">
    <property type="term" value="F:NADPH binding"/>
    <property type="evidence" value="ECO:0007669"/>
    <property type="project" value="TreeGrafter"/>
</dbReference>
<accession>B8LTL8</accession>
<keyword evidence="5" id="KW-1185">Reference proteome</keyword>
<dbReference type="GO" id="GO:0016651">
    <property type="term" value="F:oxidoreductase activity, acting on NAD(P)H"/>
    <property type="evidence" value="ECO:0007669"/>
    <property type="project" value="TreeGrafter"/>
</dbReference>
<dbReference type="InterPro" id="IPR013154">
    <property type="entry name" value="ADH-like_N"/>
</dbReference>
<dbReference type="Gene3D" id="3.40.50.720">
    <property type="entry name" value="NAD(P)-binding Rossmann-like Domain"/>
    <property type="match status" value="1"/>
</dbReference>
<dbReference type="Proteomes" id="UP000001745">
    <property type="component" value="Unassembled WGS sequence"/>
</dbReference>
<keyword evidence="2" id="KW-0560">Oxidoreductase</keyword>
<dbReference type="PhylomeDB" id="B8LTL8"/>
<dbReference type="SUPFAM" id="SSF51735">
    <property type="entry name" value="NAD(P)-binding Rossmann-fold domains"/>
    <property type="match status" value="1"/>
</dbReference>
<dbReference type="VEuPathDB" id="FungiDB:TSTA_070230"/>
<dbReference type="InterPro" id="IPR020843">
    <property type="entry name" value="ER"/>
</dbReference>
<dbReference type="OMA" id="WAEVPDP"/>
<dbReference type="Pfam" id="PF00107">
    <property type="entry name" value="ADH_zinc_N"/>
    <property type="match status" value="1"/>
</dbReference>
<dbReference type="STRING" id="441959.B8LTL8"/>
<dbReference type="NCBIfam" id="TIGR02824">
    <property type="entry name" value="quinone_pig3"/>
    <property type="match status" value="1"/>
</dbReference>
<dbReference type="EMBL" id="EQ962652">
    <property type="protein sequence ID" value="EED23610.1"/>
    <property type="molecule type" value="Genomic_DNA"/>
</dbReference>
<dbReference type="OrthoDB" id="203908at2759"/>
<dbReference type="Pfam" id="PF08240">
    <property type="entry name" value="ADH_N"/>
    <property type="match status" value="1"/>
</dbReference>
<evidence type="ECO:0000313" key="4">
    <source>
        <dbReference type="EMBL" id="EED23610.1"/>
    </source>
</evidence>
<dbReference type="InParanoid" id="B8LTL8"/>
<evidence type="ECO:0000313" key="5">
    <source>
        <dbReference type="Proteomes" id="UP000001745"/>
    </source>
</evidence>
<dbReference type="SMART" id="SM00829">
    <property type="entry name" value="PKS_ER"/>
    <property type="match status" value="1"/>
</dbReference>
<dbReference type="InterPro" id="IPR011032">
    <property type="entry name" value="GroES-like_sf"/>
</dbReference>
<dbReference type="CDD" id="cd05276">
    <property type="entry name" value="p53_inducible_oxidoreductase"/>
    <property type="match status" value="1"/>
</dbReference>
<dbReference type="eggNOG" id="KOG1198">
    <property type="taxonomic scope" value="Eukaryota"/>
</dbReference>
<name>B8LTL8_TALSN</name>
<evidence type="ECO:0000256" key="2">
    <source>
        <dbReference type="ARBA" id="ARBA00023002"/>
    </source>
</evidence>
<evidence type="ECO:0000256" key="1">
    <source>
        <dbReference type="ARBA" id="ARBA00022857"/>
    </source>
</evidence>
<reference evidence="5" key="1">
    <citation type="journal article" date="2015" name="Genome Announc.">
        <title>Genome sequence of the AIDS-associated pathogen Penicillium marneffei (ATCC18224) and its near taxonomic relative Talaromyces stipitatus (ATCC10500).</title>
        <authorList>
            <person name="Nierman W.C."/>
            <person name="Fedorova-Abrams N.D."/>
            <person name="Andrianopoulos A."/>
        </authorList>
    </citation>
    <scope>NUCLEOTIDE SEQUENCE [LARGE SCALE GENOMIC DNA]</scope>
    <source>
        <strain evidence="5">ATCC 10500 / CBS 375.48 / QM 6759 / NRRL 1006</strain>
    </source>
</reference>
<dbReference type="HOGENOM" id="CLU_026673_3_4_1"/>
<organism evidence="4 5">
    <name type="scientific">Talaromyces stipitatus (strain ATCC 10500 / CBS 375.48 / QM 6759 / NRRL 1006)</name>
    <name type="common">Penicillium stipitatum</name>
    <dbReference type="NCBI Taxonomy" id="441959"/>
    <lineage>
        <taxon>Eukaryota</taxon>
        <taxon>Fungi</taxon>
        <taxon>Dikarya</taxon>
        <taxon>Ascomycota</taxon>
        <taxon>Pezizomycotina</taxon>
        <taxon>Eurotiomycetes</taxon>
        <taxon>Eurotiomycetidae</taxon>
        <taxon>Eurotiales</taxon>
        <taxon>Trichocomaceae</taxon>
        <taxon>Talaromyces</taxon>
        <taxon>Talaromyces sect. Talaromyces</taxon>
    </lineage>
</organism>
<dbReference type="InterPro" id="IPR013149">
    <property type="entry name" value="ADH-like_C"/>
</dbReference>
<sequence>MASMKAIGIKGGKGPAEAMFMDTISRPVPTANQALVKIKAFGLNRMDLLQRNGVYPVPPQAPSTMGVEFSGVIEELADSVCDFNVGDEVFGLAYGGAYAEYISVSTRMLVHKPSEISWEEAAGIPETWITATQALNLIGEFKSGQSVLWHAGASSVSISGIQLSKALGATKIFVTAGSQEKIDFCVKELGATAGFNYNTQDWAKGVLEATDGKGVDLIVDFIGANYFASNLAAAARDGRIVELGFMSGGELPAGVNIGPILYKRLRIEGSTLRSREEGYQERLRNLLVENALSKFKDHTFKVFITKVLPFDQIVEAHKLLESNQTKGKIICTVP</sequence>
<dbReference type="GeneID" id="8107315"/>
<dbReference type="Gene3D" id="3.90.180.10">
    <property type="entry name" value="Medium-chain alcohol dehydrogenases, catalytic domain"/>
    <property type="match status" value="1"/>
</dbReference>
<proteinExistence type="predicted"/>
<dbReference type="RefSeq" id="XP_002340997.1">
    <property type="nucleotide sequence ID" value="XM_002340956.1"/>
</dbReference>
<dbReference type="SUPFAM" id="SSF50129">
    <property type="entry name" value="GroES-like"/>
    <property type="match status" value="1"/>
</dbReference>